<protein>
    <submittedName>
        <fullName evidence="1">Uncharacterized protein</fullName>
    </submittedName>
</protein>
<organism evidence="1 2">
    <name type="scientific">Runella rosea</name>
    <dbReference type="NCBI Taxonomy" id="2259595"/>
    <lineage>
        <taxon>Bacteria</taxon>
        <taxon>Pseudomonadati</taxon>
        <taxon>Bacteroidota</taxon>
        <taxon>Cytophagia</taxon>
        <taxon>Cytophagales</taxon>
        <taxon>Spirosomataceae</taxon>
        <taxon>Runella</taxon>
    </lineage>
</organism>
<dbReference type="AlphaFoldDB" id="A0A344TME2"/>
<reference evidence="1 2" key="1">
    <citation type="submission" date="2018-07" db="EMBL/GenBank/DDBJ databases">
        <title>Genome sequencing of Runella.</title>
        <authorList>
            <person name="Baek M.-G."/>
            <person name="Yi H."/>
        </authorList>
    </citation>
    <scope>NUCLEOTIDE SEQUENCE [LARGE SCALE GENOMIC DNA]</scope>
    <source>
        <strain evidence="1 2">HYN0085</strain>
    </source>
</reference>
<dbReference type="EMBL" id="CP030850">
    <property type="protein sequence ID" value="AXE19813.1"/>
    <property type="molecule type" value="Genomic_DNA"/>
</dbReference>
<proteinExistence type="predicted"/>
<evidence type="ECO:0000313" key="1">
    <source>
        <dbReference type="EMBL" id="AXE19813.1"/>
    </source>
</evidence>
<name>A0A344TME2_9BACT</name>
<evidence type="ECO:0000313" key="2">
    <source>
        <dbReference type="Proteomes" id="UP000251993"/>
    </source>
</evidence>
<keyword evidence="2" id="KW-1185">Reference proteome</keyword>
<dbReference type="OrthoDB" id="961307at2"/>
<accession>A0A344TME2</accession>
<dbReference type="RefSeq" id="WP_114068581.1">
    <property type="nucleotide sequence ID" value="NZ_CP030850.1"/>
</dbReference>
<sequence length="142" mass="15548">MASLPKNILTFEEPFGDTNGRITELQTASEGYRRLLEEKIEDLKVDAVEIGKQALVIGGVIVAVYLLVDALLPEDEAEIKTKSGSNVSGSSERHTEKTSWVVKTVTSYATTWLLGLARQKLMDFLATQQNTNAGTDTNETSK</sequence>
<dbReference type="KEGG" id="run:DR864_19730"/>
<dbReference type="Proteomes" id="UP000251993">
    <property type="component" value="Chromosome"/>
</dbReference>
<gene>
    <name evidence="1" type="ORF">DR864_19730</name>
</gene>